<dbReference type="AlphaFoldDB" id="A0A9D4RGH7"/>
<keyword evidence="2" id="KW-1185">Reference proteome</keyword>
<reference evidence="1" key="2">
    <citation type="submission" date="2020-11" db="EMBL/GenBank/DDBJ databases">
        <authorList>
            <person name="McCartney M.A."/>
            <person name="Auch B."/>
            <person name="Kono T."/>
            <person name="Mallez S."/>
            <person name="Becker A."/>
            <person name="Gohl D.M."/>
            <person name="Silverstein K.A.T."/>
            <person name="Koren S."/>
            <person name="Bechman K.B."/>
            <person name="Herman A."/>
            <person name="Abrahante J.E."/>
            <person name="Garbe J."/>
        </authorList>
    </citation>
    <scope>NUCLEOTIDE SEQUENCE</scope>
    <source>
        <strain evidence="1">Duluth1</strain>
        <tissue evidence="1">Whole animal</tissue>
    </source>
</reference>
<name>A0A9D4RGH7_DREPO</name>
<reference evidence="1" key="1">
    <citation type="journal article" date="2019" name="bioRxiv">
        <title>The Genome of the Zebra Mussel, Dreissena polymorpha: A Resource for Invasive Species Research.</title>
        <authorList>
            <person name="McCartney M.A."/>
            <person name="Auch B."/>
            <person name="Kono T."/>
            <person name="Mallez S."/>
            <person name="Zhang Y."/>
            <person name="Obille A."/>
            <person name="Becker A."/>
            <person name="Abrahante J.E."/>
            <person name="Garbe J."/>
            <person name="Badalamenti J.P."/>
            <person name="Herman A."/>
            <person name="Mangelson H."/>
            <person name="Liachko I."/>
            <person name="Sullivan S."/>
            <person name="Sone E.D."/>
            <person name="Koren S."/>
            <person name="Silverstein K.A.T."/>
            <person name="Beckman K.B."/>
            <person name="Gohl D.M."/>
        </authorList>
    </citation>
    <scope>NUCLEOTIDE SEQUENCE</scope>
    <source>
        <strain evidence="1">Duluth1</strain>
        <tissue evidence="1">Whole animal</tissue>
    </source>
</reference>
<gene>
    <name evidence="1" type="ORF">DPMN_030793</name>
</gene>
<protein>
    <submittedName>
        <fullName evidence="1">Uncharacterized protein</fullName>
    </submittedName>
</protein>
<sequence>MIVKQAHQYYLPSTIPTLLQPPPNDYLTHYHRLNLVHKLTIRYITKQRPGPYTLEPSGAKNGKLEPPKCCWRRLARS</sequence>
<dbReference type="Proteomes" id="UP000828390">
    <property type="component" value="Unassembled WGS sequence"/>
</dbReference>
<evidence type="ECO:0000313" key="2">
    <source>
        <dbReference type="Proteomes" id="UP000828390"/>
    </source>
</evidence>
<accession>A0A9D4RGH7</accession>
<organism evidence="1 2">
    <name type="scientific">Dreissena polymorpha</name>
    <name type="common">Zebra mussel</name>
    <name type="synonym">Mytilus polymorpha</name>
    <dbReference type="NCBI Taxonomy" id="45954"/>
    <lineage>
        <taxon>Eukaryota</taxon>
        <taxon>Metazoa</taxon>
        <taxon>Spiralia</taxon>
        <taxon>Lophotrochozoa</taxon>
        <taxon>Mollusca</taxon>
        <taxon>Bivalvia</taxon>
        <taxon>Autobranchia</taxon>
        <taxon>Heteroconchia</taxon>
        <taxon>Euheterodonta</taxon>
        <taxon>Imparidentia</taxon>
        <taxon>Neoheterodontei</taxon>
        <taxon>Myida</taxon>
        <taxon>Dreissenoidea</taxon>
        <taxon>Dreissenidae</taxon>
        <taxon>Dreissena</taxon>
    </lineage>
</organism>
<dbReference type="EMBL" id="JAIWYP010000002">
    <property type="protein sequence ID" value="KAH3867661.1"/>
    <property type="molecule type" value="Genomic_DNA"/>
</dbReference>
<evidence type="ECO:0000313" key="1">
    <source>
        <dbReference type="EMBL" id="KAH3867661.1"/>
    </source>
</evidence>
<proteinExistence type="predicted"/>
<comment type="caution">
    <text evidence="1">The sequence shown here is derived from an EMBL/GenBank/DDBJ whole genome shotgun (WGS) entry which is preliminary data.</text>
</comment>